<feature type="region of interest" description="Disordered" evidence="1">
    <location>
        <begin position="24"/>
        <end position="67"/>
    </location>
</feature>
<evidence type="ECO:0000256" key="1">
    <source>
        <dbReference type="SAM" id="MobiDB-lite"/>
    </source>
</evidence>
<feature type="non-terminal residue" evidence="2">
    <location>
        <position position="1"/>
    </location>
</feature>
<sequence length="98" mass="10433">VSRHQQQCRTRPDQRAVHLPALPARHQALPDCNRHQRGNPAGGAGGGASVPGPVLPRLTGLGLPAHRQGAELRSVRVREYTHAGGSTISWPHSQGTSM</sequence>
<feature type="compositionally biased region" description="Gly residues" evidence="1">
    <location>
        <begin position="40"/>
        <end position="49"/>
    </location>
</feature>
<accession>A0A6J4HM45</accession>
<dbReference type="AlphaFoldDB" id="A0A6J4HM45"/>
<organism evidence="2">
    <name type="scientific">uncultured Chloroflexota bacterium</name>
    <dbReference type="NCBI Taxonomy" id="166587"/>
    <lineage>
        <taxon>Bacteria</taxon>
        <taxon>Bacillati</taxon>
        <taxon>Chloroflexota</taxon>
        <taxon>environmental samples</taxon>
    </lineage>
</organism>
<reference evidence="2" key="1">
    <citation type="submission" date="2020-02" db="EMBL/GenBank/DDBJ databases">
        <authorList>
            <person name="Meier V. D."/>
        </authorList>
    </citation>
    <scope>NUCLEOTIDE SEQUENCE</scope>
    <source>
        <strain evidence="2">AVDCRST_MAG77</strain>
    </source>
</reference>
<name>A0A6J4HM45_9CHLR</name>
<evidence type="ECO:0000313" key="2">
    <source>
        <dbReference type="EMBL" id="CAA9228046.1"/>
    </source>
</evidence>
<gene>
    <name evidence="2" type="ORF">AVDCRST_MAG77-841</name>
</gene>
<feature type="non-terminal residue" evidence="2">
    <location>
        <position position="98"/>
    </location>
</feature>
<dbReference type="EMBL" id="CADCTC010000055">
    <property type="protein sequence ID" value="CAA9228046.1"/>
    <property type="molecule type" value="Genomic_DNA"/>
</dbReference>
<proteinExistence type="predicted"/>
<protein>
    <submittedName>
        <fullName evidence="2">Uncharacterized protein</fullName>
    </submittedName>
</protein>